<accession>A0A8S5Q871</accession>
<keyword evidence="2" id="KW-0808">Transferase</keyword>
<dbReference type="InterPro" id="IPR043502">
    <property type="entry name" value="DNA/RNA_pol_sf"/>
</dbReference>
<sequence length="354" mass="41337">MTPTLAQIERAWKIVRRGKTQYERYQKYEYYLEDNLLAVQELMETDRLRPGRMSLKRITVPKPRIVQVPTVRDKLVMHVLCDNVIYDAVAAQLGEGVSACLIGRGTEYGTKRVKALLLDYWREHHNVPYILKGDVHAYFASVDRDRLAKLAGEVITDEDVLCISRRYIYHDDQPKGMPLGLQQNQCYGNLYLTELDRLIVDERGYRRYGRHMDDFYVVAPTHEELEALLADITVKLAELGLELNPKTTIEHGRLDYLGFTHLLTDEGKYVLRLQNSKKKAKKRELKMVVRKLQSGELTPEKVQQRYQGWRQRVMRAGCRNVVFEMDRHFILLLHRAGYKTRTTRKGVEILAKTD</sequence>
<dbReference type="PROSITE" id="PS50878">
    <property type="entry name" value="RT_POL"/>
    <property type="match status" value="1"/>
</dbReference>
<evidence type="ECO:0000259" key="1">
    <source>
        <dbReference type="PROSITE" id="PS50878"/>
    </source>
</evidence>
<keyword evidence="2" id="KW-0548">Nucleotidyltransferase</keyword>
<dbReference type="InterPro" id="IPR000477">
    <property type="entry name" value="RT_dom"/>
</dbReference>
<dbReference type="SUPFAM" id="SSF56672">
    <property type="entry name" value="DNA/RNA polymerases"/>
    <property type="match status" value="1"/>
</dbReference>
<evidence type="ECO:0000313" key="2">
    <source>
        <dbReference type="EMBL" id="DAE15017.1"/>
    </source>
</evidence>
<protein>
    <submittedName>
        <fullName evidence="2">Group II intron reverse transcriptase/maturase</fullName>
    </submittedName>
</protein>
<dbReference type="GO" id="GO:0003964">
    <property type="term" value="F:RNA-directed DNA polymerase activity"/>
    <property type="evidence" value="ECO:0007669"/>
    <property type="project" value="UniProtKB-KW"/>
</dbReference>
<reference evidence="2" key="1">
    <citation type="journal article" date="2021" name="Proc. Natl. Acad. Sci. U.S.A.">
        <title>A Catalog of Tens of Thousands of Viruses from Human Metagenomes Reveals Hidden Associations with Chronic Diseases.</title>
        <authorList>
            <person name="Tisza M.J."/>
            <person name="Buck C.B."/>
        </authorList>
    </citation>
    <scope>NUCLEOTIDE SEQUENCE</scope>
    <source>
        <strain evidence="2">Cty3u30</strain>
    </source>
</reference>
<proteinExistence type="predicted"/>
<dbReference type="EMBL" id="BK015598">
    <property type="protein sequence ID" value="DAE15017.1"/>
    <property type="molecule type" value="Genomic_DNA"/>
</dbReference>
<organism evidence="2">
    <name type="scientific">Siphoviridae sp. cty3u30</name>
    <dbReference type="NCBI Taxonomy" id="2825744"/>
    <lineage>
        <taxon>Viruses</taxon>
        <taxon>Duplodnaviria</taxon>
        <taxon>Heunggongvirae</taxon>
        <taxon>Uroviricota</taxon>
        <taxon>Caudoviricetes</taxon>
    </lineage>
</organism>
<feature type="domain" description="Reverse transcriptase" evidence="1">
    <location>
        <begin position="1"/>
        <end position="261"/>
    </location>
</feature>
<dbReference type="Pfam" id="PF00078">
    <property type="entry name" value="RVT_1"/>
    <property type="match status" value="1"/>
</dbReference>
<keyword evidence="2" id="KW-0695">RNA-directed DNA polymerase</keyword>
<name>A0A8S5Q871_9CAUD</name>